<comment type="subcellular location">
    <subcellularLocation>
        <location evidence="1">Nucleus</location>
    </subcellularLocation>
</comment>
<dbReference type="AlphaFoldDB" id="A0A835GVI5"/>
<feature type="domain" description="C3HC-type" evidence="3">
    <location>
        <begin position="26"/>
        <end position="85"/>
    </location>
</feature>
<organism evidence="4 5">
    <name type="scientific">Coptis chinensis</name>
    <dbReference type="NCBI Taxonomy" id="261450"/>
    <lineage>
        <taxon>Eukaryota</taxon>
        <taxon>Viridiplantae</taxon>
        <taxon>Streptophyta</taxon>
        <taxon>Embryophyta</taxon>
        <taxon>Tracheophyta</taxon>
        <taxon>Spermatophyta</taxon>
        <taxon>Magnoliopsida</taxon>
        <taxon>Ranunculales</taxon>
        <taxon>Ranunculaceae</taxon>
        <taxon>Coptidoideae</taxon>
        <taxon>Coptis</taxon>
    </lineage>
</organism>
<dbReference type="OrthoDB" id="614844at2759"/>
<name>A0A835GVI5_9MAGN</name>
<evidence type="ECO:0000256" key="1">
    <source>
        <dbReference type="ARBA" id="ARBA00004123"/>
    </source>
</evidence>
<protein>
    <recommendedName>
        <fullName evidence="3">C3HC-type domain-containing protein</fullName>
    </recommendedName>
</protein>
<feature type="non-terminal residue" evidence="4">
    <location>
        <position position="1"/>
    </location>
</feature>
<dbReference type="GO" id="GO:0008270">
    <property type="term" value="F:zinc ion binding"/>
    <property type="evidence" value="ECO:0007669"/>
    <property type="project" value="InterPro"/>
</dbReference>
<dbReference type="GO" id="GO:0005634">
    <property type="term" value="C:nucleus"/>
    <property type="evidence" value="ECO:0007669"/>
    <property type="project" value="UniProtKB-SubCell"/>
</dbReference>
<keyword evidence="2" id="KW-0539">Nucleus</keyword>
<dbReference type="PANTHER" id="PTHR15835:SF16">
    <property type="entry name" value="F20D23.9 PROTEIN"/>
    <property type="match status" value="1"/>
</dbReference>
<dbReference type="InterPro" id="IPR012935">
    <property type="entry name" value="NuBaID_N"/>
</dbReference>
<comment type="caution">
    <text evidence="4">The sequence shown here is derived from an EMBL/GenBank/DDBJ whole genome shotgun (WGS) entry which is preliminary data.</text>
</comment>
<sequence>IARPLDYARRGWVSVDVDIISISSVFIQANNAGKAFAKQLNVAHGTSCPWRGNSCAESLVQFPPTPPSALIGGFKDRCDGLLQFVSLSDIAASAISQMRLSKSSQIDRLLAQSETLARETGYIQGIEFISRDNTLCIYSHVRYVEIFIHAVQKLISLCGSISLCGWEPRWVLNVPD</sequence>
<proteinExistence type="predicted"/>
<evidence type="ECO:0000313" key="5">
    <source>
        <dbReference type="Proteomes" id="UP000631114"/>
    </source>
</evidence>
<accession>A0A835GVI5</accession>
<evidence type="ECO:0000259" key="3">
    <source>
        <dbReference type="Pfam" id="PF07967"/>
    </source>
</evidence>
<dbReference type="EMBL" id="JADFTS010000021">
    <property type="protein sequence ID" value="KAF9587235.1"/>
    <property type="molecule type" value="Genomic_DNA"/>
</dbReference>
<evidence type="ECO:0000313" key="4">
    <source>
        <dbReference type="EMBL" id="KAF9587235.1"/>
    </source>
</evidence>
<dbReference type="Proteomes" id="UP000631114">
    <property type="component" value="Unassembled WGS sequence"/>
</dbReference>
<keyword evidence="5" id="KW-1185">Reference proteome</keyword>
<dbReference type="Pfam" id="PF07967">
    <property type="entry name" value="zf-C3HC"/>
    <property type="match status" value="1"/>
</dbReference>
<reference evidence="4 5" key="1">
    <citation type="submission" date="2020-10" db="EMBL/GenBank/DDBJ databases">
        <title>The Coptis chinensis genome and diversification of protoberbering-type alkaloids.</title>
        <authorList>
            <person name="Wang B."/>
            <person name="Shu S."/>
            <person name="Song C."/>
            <person name="Liu Y."/>
        </authorList>
    </citation>
    <scope>NUCLEOTIDE SEQUENCE [LARGE SCALE GENOMIC DNA]</scope>
    <source>
        <strain evidence="4">HL-2020</strain>
        <tissue evidence="4">Leaf</tissue>
    </source>
</reference>
<gene>
    <name evidence="4" type="ORF">IFM89_039543</name>
</gene>
<evidence type="ECO:0000256" key="2">
    <source>
        <dbReference type="ARBA" id="ARBA00023242"/>
    </source>
</evidence>
<dbReference type="PANTHER" id="PTHR15835">
    <property type="entry name" value="NUCLEAR-INTERACTING PARTNER OF ALK"/>
    <property type="match status" value="1"/>
</dbReference>